<reference evidence="10" key="1">
    <citation type="submission" date="2025-08" db="UniProtKB">
        <authorList>
            <consortium name="RefSeq"/>
        </authorList>
    </citation>
    <scope>IDENTIFICATION</scope>
</reference>
<dbReference type="GO" id="GO:0016020">
    <property type="term" value="C:membrane"/>
    <property type="evidence" value="ECO:0007669"/>
    <property type="project" value="UniProtKB-SubCell"/>
</dbReference>
<dbReference type="Pfam" id="PF13908">
    <property type="entry name" value="Shisa_N"/>
    <property type="match status" value="1"/>
</dbReference>
<dbReference type="OrthoDB" id="10518367at2759"/>
<dbReference type="PANTHER" id="PTHR31395:SF23">
    <property type="entry name" value="GEO05642P1"/>
    <property type="match status" value="1"/>
</dbReference>
<evidence type="ECO:0000256" key="3">
    <source>
        <dbReference type="ARBA" id="ARBA00022989"/>
    </source>
</evidence>
<feature type="compositionally biased region" description="Polar residues" evidence="5">
    <location>
        <begin position="220"/>
        <end position="235"/>
    </location>
</feature>
<dbReference type="GeneID" id="110979286"/>
<keyword evidence="3 6" id="KW-1133">Transmembrane helix</keyword>
<gene>
    <name evidence="10" type="primary">LOC110979286</name>
</gene>
<protein>
    <submittedName>
        <fullName evidence="10">Protein shisa-3-like isoform X1</fullName>
    </submittedName>
</protein>
<dbReference type="InterPro" id="IPR053891">
    <property type="entry name" value="Shisa_N"/>
</dbReference>
<feature type="compositionally biased region" description="Polar residues" evidence="5">
    <location>
        <begin position="190"/>
        <end position="202"/>
    </location>
</feature>
<evidence type="ECO:0000256" key="5">
    <source>
        <dbReference type="SAM" id="MobiDB-lite"/>
    </source>
</evidence>
<keyword evidence="2 6" id="KW-0812">Transmembrane</keyword>
<dbReference type="PANTHER" id="PTHR31395">
    <property type="entry name" value="SHISA"/>
    <property type="match status" value="1"/>
</dbReference>
<dbReference type="Proteomes" id="UP000694845">
    <property type="component" value="Unplaced"/>
</dbReference>
<evidence type="ECO:0000259" key="8">
    <source>
        <dbReference type="Pfam" id="PF13908"/>
    </source>
</evidence>
<dbReference type="RefSeq" id="XP_022090640.1">
    <property type="nucleotide sequence ID" value="XM_022234948.1"/>
</dbReference>
<keyword evidence="4 6" id="KW-0472">Membrane</keyword>
<evidence type="ECO:0000256" key="7">
    <source>
        <dbReference type="SAM" id="SignalP"/>
    </source>
</evidence>
<keyword evidence="7" id="KW-0732">Signal</keyword>
<feature type="compositionally biased region" description="Polar residues" evidence="5">
    <location>
        <begin position="125"/>
        <end position="139"/>
    </location>
</feature>
<comment type="subcellular location">
    <subcellularLocation>
        <location evidence="1">Membrane</location>
    </subcellularLocation>
</comment>
<feature type="region of interest" description="Disordered" evidence="5">
    <location>
        <begin position="125"/>
        <end position="256"/>
    </location>
</feature>
<feature type="domain" description="Shisa N-terminal" evidence="8">
    <location>
        <begin position="29"/>
        <end position="75"/>
    </location>
</feature>
<evidence type="ECO:0000313" key="9">
    <source>
        <dbReference type="Proteomes" id="UP000694845"/>
    </source>
</evidence>
<dbReference type="AlphaFoldDB" id="A0A8B7YE20"/>
<dbReference type="KEGG" id="aplc:110979286"/>
<sequence length="256" mass="28703">MAPQSSKSNPTLTVLITTLISIINYAFADYCQGYTDPLTGEFVTGFYCPGFSDDYQYYKCCGPSDSQYCCNIEDYNNYHGRFYWSVGKIIGVVIGGILGLVVLVVVIAMVVCCYARNFKRRQQTATTSGTHSMIRTRTTQRQRLDYSQQRQDYQQQSLGHSHQSQSISSREQAYESLGPSYPPPAYITLPHQSHPQPKQTPVGQDYYRYGQAHPAPSYVDFSQQALEFSSPQPDYNSHKPDAANTFAPEAAPPPPI</sequence>
<keyword evidence="9" id="KW-1185">Reference proteome</keyword>
<feature type="signal peptide" evidence="7">
    <location>
        <begin position="1"/>
        <end position="28"/>
    </location>
</feature>
<evidence type="ECO:0000256" key="6">
    <source>
        <dbReference type="SAM" id="Phobius"/>
    </source>
</evidence>
<evidence type="ECO:0000313" key="10">
    <source>
        <dbReference type="RefSeq" id="XP_022090640.1"/>
    </source>
</evidence>
<feature type="chain" id="PRO_5034359066" evidence="7">
    <location>
        <begin position="29"/>
        <end position="256"/>
    </location>
</feature>
<evidence type="ECO:0000256" key="1">
    <source>
        <dbReference type="ARBA" id="ARBA00004370"/>
    </source>
</evidence>
<proteinExistence type="predicted"/>
<feature type="compositionally biased region" description="Low complexity" evidence="5">
    <location>
        <begin position="145"/>
        <end position="171"/>
    </location>
</feature>
<evidence type="ECO:0000256" key="4">
    <source>
        <dbReference type="ARBA" id="ARBA00023136"/>
    </source>
</evidence>
<name>A0A8B7YE20_ACAPL</name>
<feature type="transmembrane region" description="Helical" evidence="6">
    <location>
        <begin position="89"/>
        <end position="115"/>
    </location>
</feature>
<organism evidence="9 10">
    <name type="scientific">Acanthaster planci</name>
    <name type="common">Crown-of-thorns starfish</name>
    <dbReference type="NCBI Taxonomy" id="133434"/>
    <lineage>
        <taxon>Eukaryota</taxon>
        <taxon>Metazoa</taxon>
        <taxon>Echinodermata</taxon>
        <taxon>Eleutherozoa</taxon>
        <taxon>Asterozoa</taxon>
        <taxon>Asteroidea</taxon>
        <taxon>Valvatacea</taxon>
        <taxon>Valvatida</taxon>
        <taxon>Acanthasteridae</taxon>
        <taxon>Acanthaster</taxon>
    </lineage>
</organism>
<accession>A0A8B7YE20</accession>
<dbReference type="InterPro" id="IPR026910">
    <property type="entry name" value="Shisa"/>
</dbReference>
<evidence type="ECO:0000256" key="2">
    <source>
        <dbReference type="ARBA" id="ARBA00022692"/>
    </source>
</evidence>